<dbReference type="PROSITE" id="PS50011">
    <property type="entry name" value="PROTEIN_KINASE_DOM"/>
    <property type="match status" value="1"/>
</dbReference>
<dbReference type="PROSITE" id="PS00108">
    <property type="entry name" value="PROTEIN_KINASE_ST"/>
    <property type="match status" value="1"/>
</dbReference>
<feature type="compositionally biased region" description="Polar residues" evidence="9">
    <location>
        <begin position="263"/>
        <end position="273"/>
    </location>
</feature>
<evidence type="ECO:0000259" key="10">
    <source>
        <dbReference type="PROSITE" id="PS50011"/>
    </source>
</evidence>
<feature type="region of interest" description="Disordered" evidence="9">
    <location>
        <begin position="252"/>
        <end position="296"/>
    </location>
</feature>
<dbReference type="PANTHER" id="PTHR24346:SF56">
    <property type="entry name" value="SERINE_THREONINE-PROTEIN KINASE MARK2"/>
    <property type="match status" value="1"/>
</dbReference>
<comment type="caution">
    <text evidence="11">The sequence shown here is derived from an EMBL/GenBank/DDBJ whole genome shotgun (WGS) entry which is preliminary data.</text>
</comment>
<dbReference type="CDD" id="cd14003">
    <property type="entry name" value="STKc_AMPK-like"/>
    <property type="match status" value="1"/>
</dbReference>
<dbReference type="FunFam" id="1.10.510.10:FF:000571">
    <property type="entry name" value="Maternal embryonic leucine zipper kinase"/>
    <property type="match status" value="1"/>
</dbReference>
<dbReference type="EMBL" id="RWIC01000419">
    <property type="protein sequence ID" value="TKC44050.1"/>
    <property type="molecule type" value="Genomic_DNA"/>
</dbReference>
<comment type="catalytic activity">
    <reaction evidence="8">
        <text>L-seryl-[protein] + ATP = O-phospho-L-seryl-[protein] + ADP + H(+)</text>
        <dbReference type="Rhea" id="RHEA:17989"/>
        <dbReference type="Rhea" id="RHEA-COMP:9863"/>
        <dbReference type="Rhea" id="RHEA-COMP:11604"/>
        <dbReference type="ChEBI" id="CHEBI:15378"/>
        <dbReference type="ChEBI" id="CHEBI:29999"/>
        <dbReference type="ChEBI" id="CHEBI:30616"/>
        <dbReference type="ChEBI" id="CHEBI:83421"/>
        <dbReference type="ChEBI" id="CHEBI:456216"/>
        <dbReference type="EC" id="2.7.11.1"/>
    </reaction>
</comment>
<feature type="domain" description="Protein kinase" evidence="10">
    <location>
        <begin position="19"/>
        <end position="308"/>
    </location>
</feature>
<dbReference type="Pfam" id="PF00069">
    <property type="entry name" value="Pkinase"/>
    <property type="match status" value="1"/>
</dbReference>
<dbReference type="FunFam" id="3.30.200.20:FF:000003">
    <property type="entry name" value="Non-specific serine/threonine protein kinase"/>
    <property type="match status" value="1"/>
</dbReference>
<dbReference type="PANTHER" id="PTHR24346">
    <property type="entry name" value="MAP/MICROTUBULE AFFINITY-REGULATING KINASE"/>
    <property type="match status" value="1"/>
</dbReference>
<accession>A0A4V5P991</accession>
<evidence type="ECO:0000256" key="5">
    <source>
        <dbReference type="ARBA" id="ARBA00022777"/>
    </source>
</evidence>
<name>A0A4V5P991_MONMO</name>
<dbReference type="GO" id="GO:0050321">
    <property type="term" value="F:tau-protein kinase activity"/>
    <property type="evidence" value="ECO:0007669"/>
    <property type="project" value="TreeGrafter"/>
</dbReference>
<gene>
    <name evidence="11" type="ORF">EI555_002529</name>
</gene>
<dbReference type="Gene3D" id="1.10.510.10">
    <property type="entry name" value="Transferase(Phosphotransferase) domain 1"/>
    <property type="match status" value="1"/>
</dbReference>
<dbReference type="Proteomes" id="UP000308365">
    <property type="component" value="Unassembled WGS sequence"/>
</dbReference>
<evidence type="ECO:0000256" key="2">
    <source>
        <dbReference type="ARBA" id="ARBA00022527"/>
    </source>
</evidence>
<evidence type="ECO:0000256" key="6">
    <source>
        <dbReference type="ARBA" id="ARBA00022840"/>
    </source>
</evidence>
<organism evidence="11 12">
    <name type="scientific">Monodon monoceros</name>
    <name type="common">Narwhal</name>
    <name type="synonym">Ceratodon monodon</name>
    <dbReference type="NCBI Taxonomy" id="40151"/>
    <lineage>
        <taxon>Eukaryota</taxon>
        <taxon>Metazoa</taxon>
        <taxon>Chordata</taxon>
        <taxon>Craniata</taxon>
        <taxon>Vertebrata</taxon>
        <taxon>Euteleostomi</taxon>
        <taxon>Mammalia</taxon>
        <taxon>Eutheria</taxon>
        <taxon>Laurasiatheria</taxon>
        <taxon>Artiodactyla</taxon>
        <taxon>Whippomorpha</taxon>
        <taxon>Cetacea</taxon>
        <taxon>Odontoceti</taxon>
        <taxon>Monodontidae</taxon>
        <taxon>Monodon</taxon>
    </lineage>
</organism>
<sequence>MMEGLTANSADKEAHIDDYEILHTIGEGTFPKVKLARHILTGTQVAVKVIKKRRQSLSTFQERFREVRNMKALNHPNIVKLLGVIDTEETLFLVMEYLSGGDMFSYLVNHGRMTEAEARGPFQQLVSALQHCHQRGIVHRDLKPPNLLFDSNMNLKLTDFGFSNKFDDTAKLDTICGTLPYAAPELLLGQSYSGPALDVWSLGVVLYTMAVETSSNTAVSTHLSSRWLHTFQVAAHRLKKKSQSVDITAPGFNPLAGAGKQMPQASKPTTPKTSIIEEEQNNAANSQKHPSRRSELKRFYTIGEHHDLCK</sequence>
<evidence type="ECO:0000256" key="7">
    <source>
        <dbReference type="ARBA" id="ARBA00047899"/>
    </source>
</evidence>
<comment type="catalytic activity">
    <reaction evidence="7">
        <text>L-threonyl-[protein] + ATP = O-phospho-L-threonyl-[protein] + ADP + H(+)</text>
        <dbReference type="Rhea" id="RHEA:46608"/>
        <dbReference type="Rhea" id="RHEA-COMP:11060"/>
        <dbReference type="Rhea" id="RHEA-COMP:11605"/>
        <dbReference type="ChEBI" id="CHEBI:15378"/>
        <dbReference type="ChEBI" id="CHEBI:30013"/>
        <dbReference type="ChEBI" id="CHEBI:30616"/>
        <dbReference type="ChEBI" id="CHEBI:61977"/>
        <dbReference type="ChEBI" id="CHEBI:456216"/>
        <dbReference type="EC" id="2.7.11.1"/>
    </reaction>
</comment>
<evidence type="ECO:0000313" key="11">
    <source>
        <dbReference type="EMBL" id="TKC44050.1"/>
    </source>
</evidence>
<evidence type="ECO:0000256" key="4">
    <source>
        <dbReference type="ARBA" id="ARBA00022741"/>
    </source>
</evidence>
<dbReference type="SUPFAM" id="SSF56112">
    <property type="entry name" value="Protein kinase-like (PK-like)"/>
    <property type="match status" value="1"/>
</dbReference>
<dbReference type="SMART" id="SM00220">
    <property type="entry name" value="S_TKc"/>
    <property type="match status" value="1"/>
</dbReference>
<keyword evidence="4" id="KW-0547">Nucleotide-binding</keyword>
<dbReference type="InterPro" id="IPR000719">
    <property type="entry name" value="Prot_kinase_dom"/>
</dbReference>
<proteinExistence type="predicted"/>
<keyword evidence="2" id="KW-0723">Serine/threonine-protein kinase</keyword>
<dbReference type="EC" id="2.7.11.1" evidence="1"/>
<evidence type="ECO:0000256" key="9">
    <source>
        <dbReference type="SAM" id="MobiDB-lite"/>
    </source>
</evidence>
<evidence type="ECO:0000256" key="3">
    <source>
        <dbReference type="ARBA" id="ARBA00022679"/>
    </source>
</evidence>
<protein>
    <recommendedName>
        <fullName evidence="1">non-specific serine/threonine protein kinase</fullName>
        <ecNumber evidence="1">2.7.11.1</ecNumber>
    </recommendedName>
</protein>
<keyword evidence="6" id="KW-0067">ATP-binding</keyword>
<reference evidence="12" key="1">
    <citation type="journal article" date="2019" name="IScience">
        <title>Narwhal Genome Reveals Long-Term Low Genetic Diversity despite Current Large Abundance Size.</title>
        <authorList>
            <person name="Westbury M.V."/>
            <person name="Petersen B."/>
            <person name="Garde E."/>
            <person name="Heide-Jorgensen M.P."/>
            <person name="Lorenzen E.D."/>
        </authorList>
    </citation>
    <scope>NUCLEOTIDE SEQUENCE [LARGE SCALE GENOMIC DNA]</scope>
</reference>
<dbReference type="GO" id="GO:0000226">
    <property type="term" value="P:microtubule cytoskeleton organization"/>
    <property type="evidence" value="ECO:0007669"/>
    <property type="project" value="TreeGrafter"/>
</dbReference>
<dbReference type="InterPro" id="IPR008271">
    <property type="entry name" value="Ser/Thr_kinase_AS"/>
</dbReference>
<keyword evidence="5" id="KW-0418">Kinase</keyword>
<dbReference type="InterPro" id="IPR011009">
    <property type="entry name" value="Kinase-like_dom_sf"/>
</dbReference>
<dbReference type="GO" id="GO:0005737">
    <property type="term" value="C:cytoplasm"/>
    <property type="evidence" value="ECO:0007669"/>
    <property type="project" value="TreeGrafter"/>
</dbReference>
<dbReference type="GO" id="GO:0035556">
    <property type="term" value="P:intracellular signal transduction"/>
    <property type="evidence" value="ECO:0007669"/>
    <property type="project" value="TreeGrafter"/>
</dbReference>
<dbReference type="AlphaFoldDB" id="A0A4V5P991"/>
<evidence type="ECO:0000256" key="1">
    <source>
        <dbReference type="ARBA" id="ARBA00012513"/>
    </source>
</evidence>
<dbReference type="GO" id="GO:0005524">
    <property type="term" value="F:ATP binding"/>
    <property type="evidence" value="ECO:0007669"/>
    <property type="project" value="UniProtKB-KW"/>
</dbReference>
<evidence type="ECO:0000256" key="8">
    <source>
        <dbReference type="ARBA" id="ARBA00048679"/>
    </source>
</evidence>
<evidence type="ECO:0000313" key="12">
    <source>
        <dbReference type="Proteomes" id="UP000308365"/>
    </source>
</evidence>
<keyword evidence="3" id="KW-0808">Transferase</keyword>